<dbReference type="AlphaFoldDB" id="A0A1H9C202"/>
<keyword evidence="2" id="KW-1185">Reference proteome</keyword>
<reference evidence="2" key="1">
    <citation type="submission" date="2016-10" db="EMBL/GenBank/DDBJ databases">
        <authorList>
            <person name="Varghese N."/>
            <person name="Submissions S."/>
        </authorList>
    </citation>
    <scope>NUCLEOTIDE SEQUENCE [LARGE SCALE GENOMIC DNA]</scope>
    <source>
        <strain evidence="2">DSM 15719</strain>
    </source>
</reference>
<gene>
    <name evidence="1" type="ORF">SAMN05444355_10154</name>
</gene>
<sequence>MGKEQERTDLQSFKWNNKMKTDFYKYCILKYKHSPFLDESVNIGLLIFYSNTGKFSFNYSKNLSRIKYIYDNVPERTIKEYLKQIEKRIKNFSLNDDVFHKLEIDDLSSFVSKYLLPADGSVLQFSNYKNDFQLDFKNDFIEDILQKKHLIDDLKSQNNQSKEPELLHKFYKNLKGLDFKTINRDKKKFYIDYTVKNETGNEFKFDYGWQNGTLNLVKPISFDLKESKSIAEKAYKNLGQFIDLENEAKKSNLRYDLIIGRPQSKSLFKEYDHALSLLEKIKHAKIIEEKEIDLYSLKAIKAITG</sequence>
<dbReference type="OrthoDB" id="8199584at2"/>
<organism evidence="1 2">
    <name type="scientific">Flavobacterium frigoris</name>
    <dbReference type="NCBI Taxonomy" id="229204"/>
    <lineage>
        <taxon>Bacteria</taxon>
        <taxon>Pseudomonadati</taxon>
        <taxon>Bacteroidota</taxon>
        <taxon>Flavobacteriia</taxon>
        <taxon>Flavobacteriales</taxon>
        <taxon>Flavobacteriaceae</taxon>
        <taxon>Flavobacterium</taxon>
    </lineage>
</organism>
<dbReference type="Proteomes" id="UP000183658">
    <property type="component" value="Unassembled WGS sequence"/>
</dbReference>
<name>A0A1H9C202_FLAFI</name>
<accession>A0A1H9C202</accession>
<dbReference type="EMBL" id="FOFZ01000001">
    <property type="protein sequence ID" value="SEP95219.1"/>
    <property type="molecule type" value="Genomic_DNA"/>
</dbReference>
<protein>
    <recommendedName>
        <fullName evidence="3">DUF3037 domain-containing protein</fullName>
    </recommendedName>
</protein>
<dbReference type="InterPro" id="IPR021398">
    <property type="entry name" value="DUF3037"/>
</dbReference>
<evidence type="ECO:0008006" key="3">
    <source>
        <dbReference type="Google" id="ProtNLM"/>
    </source>
</evidence>
<evidence type="ECO:0000313" key="2">
    <source>
        <dbReference type="Proteomes" id="UP000183658"/>
    </source>
</evidence>
<dbReference type="Pfam" id="PF11236">
    <property type="entry name" value="DUF3037"/>
    <property type="match status" value="1"/>
</dbReference>
<evidence type="ECO:0000313" key="1">
    <source>
        <dbReference type="EMBL" id="SEP95219.1"/>
    </source>
</evidence>
<proteinExistence type="predicted"/>